<keyword evidence="5" id="KW-0863">Zinc-finger</keyword>
<dbReference type="GO" id="GO:0005634">
    <property type="term" value="C:nucleus"/>
    <property type="evidence" value="ECO:0007669"/>
    <property type="project" value="UniProtKB-SubCell"/>
</dbReference>
<dbReference type="PROSITE" id="PS50157">
    <property type="entry name" value="ZINC_FINGER_C2H2_2"/>
    <property type="match status" value="6"/>
</dbReference>
<dbReference type="Gene3D" id="3.40.1800.20">
    <property type="match status" value="1"/>
</dbReference>
<dbReference type="SUPFAM" id="SSF57667">
    <property type="entry name" value="beta-beta-alpha zinc fingers"/>
    <property type="match status" value="3"/>
</dbReference>
<comment type="similarity">
    <text evidence="2">Belongs to the krueppel C2H2-type zinc-finger protein family.</text>
</comment>
<feature type="region of interest" description="Disordered" evidence="12">
    <location>
        <begin position="309"/>
        <end position="335"/>
    </location>
</feature>
<evidence type="ECO:0000256" key="12">
    <source>
        <dbReference type="SAM" id="MobiDB-lite"/>
    </source>
</evidence>
<evidence type="ECO:0000256" key="10">
    <source>
        <dbReference type="ARBA" id="ARBA00023242"/>
    </source>
</evidence>
<dbReference type="PANTHER" id="PTHR24394:SF44">
    <property type="entry name" value="ZINC FINGER PROTEIN 271-LIKE"/>
    <property type="match status" value="1"/>
</dbReference>
<sequence length="551" mass="64630">MKSVRRKQGVITVEEFDEEAICRLCLKLSTSSEMTNIFRNDTKKQLSLRIMACTSLEVTPDDPLPSQICPTCSDFLELFYSFRKKCKSSDLKYRRFLRLQSSGKISSINDLSDDEDDVEYSEVLLKFREKENNAVEEKLEKVKEELASKYEEEKLTILQEEKRRIYREEKQKIQENAMREIVATLKQKEKEEKTKIEPEEAKMQMGTGKVFRIIKKSNESSEDPEDDSVEYEVVMGEEEEDTEKKDYQFNTDVDYTLVSEDEYEIQEEASEATTINQLKEDESHQADYTDYFKGPEVDEVEDFHYLEEDREEYEEPVDMEEDEQDDHENPTTSDFIKKESCDSQSMNVETDEGKVFYLEIEGEEAANKPKYYDSNGDLLIFKCSMCPKTFSRKKGLEKHEISHMKRKGYSCTFCEKWFPSNSSRQRHERIHTGEKPFTCSVCGRKFVQKEILKRHLIVHSAEKPYKCNQCDKQFTQKEILRQHVNRNHSANPVVEVHKCFLCPKTFCHASGLSRHLLVHAGRTFPCDVCRKEFVDKSALKRHINTIHKNTA</sequence>
<protein>
    <submittedName>
        <fullName evidence="13">Uncharacterized protein</fullName>
    </submittedName>
</protein>
<evidence type="ECO:0000256" key="11">
    <source>
        <dbReference type="SAM" id="Coils"/>
    </source>
</evidence>
<evidence type="ECO:0000256" key="5">
    <source>
        <dbReference type="ARBA" id="ARBA00022771"/>
    </source>
</evidence>
<dbReference type="InterPro" id="IPR036236">
    <property type="entry name" value="Znf_C2H2_sf"/>
</dbReference>
<evidence type="ECO:0000256" key="2">
    <source>
        <dbReference type="ARBA" id="ARBA00006991"/>
    </source>
</evidence>
<reference evidence="13" key="1">
    <citation type="submission" date="2022-08" db="UniProtKB">
        <authorList>
            <consortium name="EnsemblMetazoa"/>
        </authorList>
    </citation>
    <scope>IDENTIFICATION</scope>
    <source>
        <strain evidence="13">Israel</strain>
    </source>
</reference>
<accession>A0A1B0D939</accession>
<evidence type="ECO:0000313" key="13">
    <source>
        <dbReference type="EnsemblMetazoa" id="PPAI004151-PA"/>
    </source>
</evidence>
<dbReference type="PROSITE" id="PS00028">
    <property type="entry name" value="ZINC_FINGER_C2H2_1"/>
    <property type="match status" value="6"/>
</dbReference>
<organism evidence="13 14">
    <name type="scientific">Phlebotomus papatasi</name>
    <name type="common">Sandfly</name>
    <dbReference type="NCBI Taxonomy" id="29031"/>
    <lineage>
        <taxon>Eukaryota</taxon>
        <taxon>Metazoa</taxon>
        <taxon>Ecdysozoa</taxon>
        <taxon>Arthropoda</taxon>
        <taxon>Hexapoda</taxon>
        <taxon>Insecta</taxon>
        <taxon>Pterygota</taxon>
        <taxon>Neoptera</taxon>
        <taxon>Endopterygota</taxon>
        <taxon>Diptera</taxon>
        <taxon>Nematocera</taxon>
        <taxon>Psychodoidea</taxon>
        <taxon>Psychodidae</taxon>
        <taxon>Phlebotomus</taxon>
        <taxon>Phlebotomus</taxon>
    </lineage>
</organism>
<feature type="compositionally biased region" description="Acidic residues" evidence="12">
    <location>
        <begin position="309"/>
        <end position="326"/>
    </location>
</feature>
<dbReference type="VEuPathDB" id="VectorBase:PPAPM1_005160"/>
<dbReference type="GO" id="GO:0003677">
    <property type="term" value="F:DNA binding"/>
    <property type="evidence" value="ECO:0007669"/>
    <property type="project" value="UniProtKB-KW"/>
</dbReference>
<evidence type="ECO:0000256" key="7">
    <source>
        <dbReference type="ARBA" id="ARBA00023015"/>
    </source>
</evidence>
<dbReference type="EMBL" id="AJVK01028085">
    <property type="status" value="NOT_ANNOTATED_CDS"/>
    <property type="molecule type" value="Genomic_DNA"/>
</dbReference>
<keyword evidence="10" id="KW-0539">Nucleus</keyword>
<dbReference type="PANTHER" id="PTHR24394">
    <property type="entry name" value="ZINC FINGER PROTEIN"/>
    <property type="match status" value="1"/>
</dbReference>
<dbReference type="EnsemblMetazoa" id="PPAI004151-RA">
    <property type="protein sequence ID" value="PPAI004151-PA"/>
    <property type="gene ID" value="PPAI004151"/>
</dbReference>
<dbReference type="GO" id="GO:0008270">
    <property type="term" value="F:zinc ion binding"/>
    <property type="evidence" value="ECO:0007669"/>
    <property type="project" value="UniProtKB-UniRule"/>
</dbReference>
<dbReference type="PROSITE" id="PS51915">
    <property type="entry name" value="ZAD"/>
    <property type="match status" value="1"/>
</dbReference>
<evidence type="ECO:0000256" key="8">
    <source>
        <dbReference type="ARBA" id="ARBA00023125"/>
    </source>
</evidence>
<dbReference type="GO" id="GO:0000981">
    <property type="term" value="F:DNA-binding transcription factor activity, RNA polymerase II-specific"/>
    <property type="evidence" value="ECO:0007669"/>
    <property type="project" value="TreeGrafter"/>
</dbReference>
<keyword evidence="7" id="KW-0805">Transcription regulation</keyword>
<keyword evidence="9" id="KW-0804">Transcription</keyword>
<evidence type="ECO:0000313" key="14">
    <source>
        <dbReference type="Proteomes" id="UP000092462"/>
    </source>
</evidence>
<dbReference type="Gene3D" id="3.30.160.60">
    <property type="entry name" value="Classic Zinc Finger"/>
    <property type="match status" value="4"/>
</dbReference>
<evidence type="ECO:0000256" key="6">
    <source>
        <dbReference type="ARBA" id="ARBA00022833"/>
    </source>
</evidence>
<feature type="coiled-coil region" evidence="11">
    <location>
        <begin position="125"/>
        <end position="163"/>
    </location>
</feature>
<dbReference type="SUPFAM" id="SSF57716">
    <property type="entry name" value="Glucocorticoid receptor-like (DNA-binding domain)"/>
    <property type="match status" value="1"/>
</dbReference>
<keyword evidence="11" id="KW-0175">Coiled coil</keyword>
<feature type="region of interest" description="Disordered" evidence="12">
    <location>
        <begin position="217"/>
        <end position="249"/>
    </location>
</feature>
<feature type="compositionally biased region" description="Acidic residues" evidence="12">
    <location>
        <begin position="220"/>
        <end position="241"/>
    </location>
</feature>
<keyword evidence="8" id="KW-0238">DNA-binding</keyword>
<keyword evidence="14" id="KW-1185">Reference proteome</keyword>
<dbReference type="VEuPathDB" id="VectorBase:PPAI004151"/>
<keyword evidence="4" id="KW-0677">Repeat</keyword>
<dbReference type="SMART" id="SM00868">
    <property type="entry name" value="zf-AD"/>
    <property type="match status" value="1"/>
</dbReference>
<dbReference type="InterPro" id="IPR013087">
    <property type="entry name" value="Znf_C2H2_type"/>
</dbReference>
<name>A0A1B0D939_PHLPP</name>
<comment type="subcellular location">
    <subcellularLocation>
        <location evidence="1">Nucleus</location>
    </subcellularLocation>
</comment>
<evidence type="ECO:0000256" key="3">
    <source>
        <dbReference type="ARBA" id="ARBA00022723"/>
    </source>
</evidence>
<dbReference type="FunFam" id="3.30.160.60:FF:000065">
    <property type="entry name" value="B-cell CLL/lymphoma 6, member B"/>
    <property type="match status" value="1"/>
</dbReference>
<keyword evidence="3" id="KW-0479">Metal-binding</keyword>
<dbReference type="Proteomes" id="UP000092462">
    <property type="component" value="Unassembled WGS sequence"/>
</dbReference>
<keyword evidence="6" id="KW-0862">Zinc</keyword>
<evidence type="ECO:0000256" key="1">
    <source>
        <dbReference type="ARBA" id="ARBA00004123"/>
    </source>
</evidence>
<dbReference type="SMART" id="SM00355">
    <property type="entry name" value="ZnF_C2H2"/>
    <property type="match status" value="6"/>
</dbReference>
<evidence type="ECO:0000256" key="9">
    <source>
        <dbReference type="ARBA" id="ARBA00023163"/>
    </source>
</evidence>
<dbReference type="AlphaFoldDB" id="A0A1B0D939"/>
<evidence type="ECO:0000256" key="4">
    <source>
        <dbReference type="ARBA" id="ARBA00022737"/>
    </source>
</evidence>
<dbReference type="Pfam" id="PF00096">
    <property type="entry name" value="zf-C2H2"/>
    <property type="match status" value="5"/>
</dbReference>
<dbReference type="FunFam" id="3.30.160.60:FF:001480">
    <property type="entry name" value="Si:cabz01071911.3"/>
    <property type="match status" value="1"/>
</dbReference>
<proteinExistence type="inferred from homology"/>
<dbReference type="InterPro" id="IPR012934">
    <property type="entry name" value="Znf_AD"/>
</dbReference>
<dbReference type="Pfam" id="PF07776">
    <property type="entry name" value="zf-AD"/>
    <property type="match status" value="1"/>
</dbReference>